<feature type="domain" description="VIT" evidence="1">
    <location>
        <begin position="37"/>
        <end position="107"/>
    </location>
</feature>
<protein>
    <recommendedName>
        <fullName evidence="1">VIT domain-containing protein</fullName>
    </recommendedName>
</protein>
<evidence type="ECO:0000313" key="2">
    <source>
        <dbReference type="EMBL" id="SVA85701.1"/>
    </source>
</evidence>
<feature type="non-terminal residue" evidence="2">
    <location>
        <position position="107"/>
    </location>
</feature>
<dbReference type="AlphaFoldDB" id="A0A381Z9Q2"/>
<gene>
    <name evidence="2" type="ORF">METZ01_LOCUS138555</name>
</gene>
<name>A0A381Z9Q2_9ZZZZ</name>
<dbReference type="Pfam" id="PF08487">
    <property type="entry name" value="VIT"/>
    <property type="match status" value="1"/>
</dbReference>
<sequence length="107" mass="11635">MTKLKKYLTITYLITLCFTSQLVTQVSYADAKTDLGGTITFSGPGGQKLNLPSLKSDVEVDIEADLAKVTVVQTFINPTKAPLHATYLFPLNKDAAVHGMQMEIGDE</sequence>
<dbReference type="PROSITE" id="PS51468">
    <property type="entry name" value="VIT"/>
    <property type="match status" value="1"/>
</dbReference>
<accession>A0A381Z9Q2</accession>
<dbReference type="EMBL" id="UINC01020402">
    <property type="protein sequence ID" value="SVA85701.1"/>
    <property type="molecule type" value="Genomic_DNA"/>
</dbReference>
<proteinExistence type="predicted"/>
<reference evidence="2" key="1">
    <citation type="submission" date="2018-05" db="EMBL/GenBank/DDBJ databases">
        <authorList>
            <person name="Lanie J.A."/>
            <person name="Ng W.-L."/>
            <person name="Kazmierczak K.M."/>
            <person name="Andrzejewski T.M."/>
            <person name="Davidsen T.M."/>
            <person name="Wayne K.J."/>
            <person name="Tettelin H."/>
            <person name="Glass J.I."/>
            <person name="Rusch D."/>
            <person name="Podicherti R."/>
            <person name="Tsui H.-C.T."/>
            <person name="Winkler M.E."/>
        </authorList>
    </citation>
    <scope>NUCLEOTIDE SEQUENCE</scope>
</reference>
<evidence type="ECO:0000259" key="1">
    <source>
        <dbReference type="PROSITE" id="PS51468"/>
    </source>
</evidence>
<dbReference type="InterPro" id="IPR013694">
    <property type="entry name" value="VIT"/>
</dbReference>
<organism evidence="2">
    <name type="scientific">marine metagenome</name>
    <dbReference type="NCBI Taxonomy" id="408172"/>
    <lineage>
        <taxon>unclassified sequences</taxon>
        <taxon>metagenomes</taxon>
        <taxon>ecological metagenomes</taxon>
    </lineage>
</organism>